<dbReference type="EMBL" id="JAYMYS010000003">
    <property type="protein sequence ID" value="KAK7401177.1"/>
    <property type="molecule type" value="Genomic_DNA"/>
</dbReference>
<dbReference type="AlphaFoldDB" id="A0AAN9SQ14"/>
<organism evidence="2 3">
    <name type="scientific">Psophocarpus tetragonolobus</name>
    <name type="common">Winged bean</name>
    <name type="synonym">Dolichos tetragonolobus</name>
    <dbReference type="NCBI Taxonomy" id="3891"/>
    <lineage>
        <taxon>Eukaryota</taxon>
        <taxon>Viridiplantae</taxon>
        <taxon>Streptophyta</taxon>
        <taxon>Embryophyta</taxon>
        <taxon>Tracheophyta</taxon>
        <taxon>Spermatophyta</taxon>
        <taxon>Magnoliopsida</taxon>
        <taxon>eudicotyledons</taxon>
        <taxon>Gunneridae</taxon>
        <taxon>Pentapetalae</taxon>
        <taxon>rosids</taxon>
        <taxon>fabids</taxon>
        <taxon>Fabales</taxon>
        <taxon>Fabaceae</taxon>
        <taxon>Papilionoideae</taxon>
        <taxon>50 kb inversion clade</taxon>
        <taxon>NPAAA clade</taxon>
        <taxon>indigoferoid/millettioid clade</taxon>
        <taxon>Phaseoleae</taxon>
        <taxon>Psophocarpus</taxon>
    </lineage>
</organism>
<comment type="caution">
    <text evidence="2">The sequence shown here is derived from an EMBL/GenBank/DDBJ whole genome shotgun (WGS) entry which is preliminary data.</text>
</comment>
<evidence type="ECO:0000313" key="2">
    <source>
        <dbReference type="EMBL" id="KAK7401177.1"/>
    </source>
</evidence>
<accession>A0AAN9SQ14</accession>
<evidence type="ECO:0000259" key="1">
    <source>
        <dbReference type="Pfam" id="PF16495"/>
    </source>
</evidence>
<reference evidence="2 3" key="1">
    <citation type="submission" date="2024-01" db="EMBL/GenBank/DDBJ databases">
        <title>The genomes of 5 underutilized Papilionoideae crops provide insights into root nodulation and disease resistanc.</title>
        <authorList>
            <person name="Jiang F."/>
        </authorList>
    </citation>
    <scope>NUCLEOTIDE SEQUENCE [LARGE SCALE GENOMIC DNA]</scope>
    <source>
        <strain evidence="2">DUOXIRENSHENG_FW03</strain>
        <tissue evidence="2">Leaves</tissue>
    </source>
</reference>
<dbReference type="Proteomes" id="UP001386955">
    <property type="component" value="Unassembled WGS sequence"/>
</dbReference>
<keyword evidence="3" id="KW-1185">Reference proteome</keyword>
<name>A0AAN9SQ14_PSOTE</name>
<dbReference type="InterPro" id="IPR032451">
    <property type="entry name" value="SMARCC_C"/>
</dbReference>
<dbReference type="Pfam" id="PF16495">
    <property type="entry name" value="SWIRM-assoc_1"/>
    <property type="match status" value="1"/>
</dbReference>
<proteinExistence type="predicted"/>
<sequence>MLTLLLKEQVYLVHVLKILLSTKKGKDDAKVGLSTATTKVNLFADHEKSEIQRLFANILKRLKLKLKQLAEVETHLMRECEPVEKGRLQVVSTRLANGGTTSMNVASVTVESQVAMPQSRCQKQSAALPVPLPLYLIQDNVRQVLDDA</sequence>
<protein>
    <recommendedName>
        <fullName evidence="1">SMARCC C-terminal domain-containing protein</fullName>
    </recommendedName>
</protein>
<evidence type="ECO:0000313" key="3">
    <source>
        <dbReference type="Proteomes" id="UP001386955"/>
    </source>
</evidence>
<feature type="domain" description="SMARCC C-terminal" evidence="1">
    <location>
        <begin position="31"/>
        <end position="96"/>
    </location>
</feature>
<gene>
    <name evidence="2" type="ORF">VNO78_12497</name>
</gene>